<dbReference type="AlphaFoldDB" id="A0A942T5B7"/>
<reference evidence="1" key="1">
    <citation type="submission" date="2021-05" db="EMBL/GenBank/DDBJ databases">
        <title>Novel Bacillus species.</title>
        <authorList>
            <person name="Liu G."/>
        </authorList>
    </citation>
    <scope>NUCLEOTIDE SEQUENCE</scope>
    <source>
        <strain evidence="1 3">FJAT-50051</strain>
    </source>
</reference>
<evidence type="ECO:0000313" key="2">
    <source>
        <dbReference type="EMBL" id="MCH6267506.1"/>
    </source>
</evidence>
<dbReference type="Proteomes" id="UP000677265">
    <property type="component" value="Unassembled WGS sequence"/>
</dbReference>
<dbReference type="EMBL" id="JAGYPE020000037">
    <property type="protein sequence ID" value="MCH6267506.1"/>
    <property type="molecule type" value="Genomic_DNA"/>
</dbReference>
<evidence type="ECO:0000313" key="1">
    <source>
        <dbReference type="EMBL" id="MBS4185381.1"/>
    </source>
</evidence>
<keyword evidence="3" id="KW-1185">Reference proteome</keyword>
<name>A0A942T5B7_9BACI</name>
<accession>A0A942T5B7</accession>
<protein>
    <submittedName>
        <fullName evidence="1">Uncharacterized protein</fullName>
    </submittedName>
</protein>
<gene>
    <name evidence="2" type="ORF">KHB02_018460</name>
    <name evidence="1" type="ORF">KHB02_28775</name>
</gene>
<dbReference type="RefSeq" id="WP_213145184.1">
    <property type="nucleotide sequence ID" value="NZ_JAGYPE020000037.1"/>
</dbReference>
<proteinExistence type="predicted"/>
<dbReference type="EMBL" id="JAGYPE010000005">
    <property type="protein sequence ID" value="MBS4185381.1"/>
    <property type="molecule type" value="Genomic_DNA"/>
</dbReference>
<comment type="caution">
    <text evidence="1">The sequence shown here is derived from an EMBL/GenBank/DDBJ whole genome shotgun (WGS) entry which is preliminary data.</text>
</comment>
<sequence length="45" mass="5039">MAKKQLAELVNKLKKAGIKASLTKPKSNYHLSLQQLKKYPSSVVK</sequence>
<organism evidence="1">
    <name type="scientific">Neobacillus citreus</name>
    <dbReference type="NCBI Taxonomy" id="2833578"/>
    <lineage>
        <taxon>Bacteria</taxon>
        <taxon>Bacillati</taxon>
        <taxon>Bacillota</taxon>
        <taxon>Bacilli</taxon>
        <taxon>Bacillales</taxon>
        <taxon>Bacillaceae</taxon>
        <taxon>Neobacillus</taxon>
    </lineage>
</organism>
<evidence type="ECO:0000313" key="3">
    <source>
        <dbReference type="Proteomes" id="UP000677265"/>
    </source>
</evidence>